<evidence type="ECO:0000313" key="3">
    <source>
        <dbReference type="Proteomes" id="UP000610746"/>
    </source>
</evidence>
<reference evidence="2" key="1">
    <citation type="submission" date="2020-05" db="EMBL/GenBank/DDBJ databases">
        <title>Genomic Encyclopedia of Type Strains, Phase IV (KMG-V): Genome sequencing to study the core and pangenomes of soil and plant-associated prokaryotes.</title>
        <authorList>
            <person name="Whitman W."/>
        </authorList>
    </citation>
    <scope>NUCLEOTIDE SEQUENCE</scope>
    <source>
        <strain evidence="2">16F</strain>
    </source>
</reference>
<gene>
    <name evidence="2" type="ORF">HNQ03_000377</name>
</gene>
<dbReference type="AlphaFoldDB" id="A0A8J8G592"/>
<dbReference type="Proteomes" id="UP000610746">
    <property type="component" value="Unassembled WGS sequence"/>
</dbReference>
<accession>A0A8J8G592</accession>
<feature type="compositionally biased region" description="Basic residues" evidence="1">
    <location>
        <begin position="189"/>
        <end position="200"/>
    </location>
</feature>
<dbReference type="RefSeq" id="WP_173777945.1">
    <property type="nucleotide sequence ID" value="NZ_JABSNO010000002.1"/>
</dbReference>
<name>A0A8J8G592_9FLAO</name>
<feature type="region of interest" description="Disordered" evidence="1">
    <location>
        <begin position="182"/>
        <end position="223"/>
    </location>
</feature>
<proteinExistence type="predicted"/>
<keyword evidence="3" id="KW-1185">Reference proteome</keyword>
<sequence length="223" mass="25103">MSKFTVPKPCHENWENMLPEEKGKFCGFCQKTVYDFTQTSDEKIQQIFEKENGNICGRFENTQLIQFSKFQNVVMRFENFTKNHFSKFGILVSAVSLLMSISGCQKKIETIGELAPAKMNGDSANCTTDSLNSQIELGEPMMIREDTAQIQIAKRIPLSPKIIESSKHPDYPEHFVTGEPVFIQDSSKIKKPPKPPKPAKLKLPGYPHTVGMPIAVDSTKNSD</sequence>
<comment type="caution">
    <text evidence="2">The sequence shown here is derived from an EMBL/GenBank/DDBJ whole genome shotgun (WGS) entry which is preliminary data.</text>
</comment>
<evidence type="ECO:0000256" key="1">
    <source>
        <dbReference type="SAM" id="MobiDB-lite"/>
    </source>
</evidence>
<organism evidence="2 3">
    <name type="scientific">Frigoriflavimonas asaccharolytica</name>
    <dbReference type="NCBI Taxonomy" id="2735899"/>
    <lineage>
        <taxon>Bacteria</taxon>
        <taxon>Pseudomonadati</taxon>
        <taxon>Bacteroidota</taxon>
        <taxon>Flavobacteriia</taxon>
        <taxon>Flavobacteriales</taxon>
        <taxon>Weeksellaceae</taxon>
        <taxon>Frigoriflavimonas</taxon>
    </lineage>
</organism>
<evidence type="ECO:0000313" key="2">
    <source>
        <dbReference type="EMBL" id="NRS91311.1"/>
    </source>
</evidence>
<dbReference type="EMBL" id="JABSNO010000002">
    <property type="protein sequence ID" value="NRS91311.1"/>
    <property type="molecule type" value="Genomic_DNA"/>
</dbReference>
<protein>
    <submittedName>
        <fullName evidence="2">Uncharacterized protein</fullName>
    </submittedName>
</protein>